<accession>A0ABQ7FXW7</accession>
<dbReference type="Proteomes" id="UP000815325">
    <property type="component" value="Unassembled WGS sequence"/>
</dbReference>
<name>A0ABQ7FXW7_DUNSA</name>
<dbReference type="EMBL" id="MU070568">
    <property type="protein sequence ID" value="KAF5827186.1"/>
    <property type="molecule type" value="Genomic_DNA"/>
</dbReference>
<keyword evidence="2" id="KW-1185">Reference proteome</keyword>
<protein>
    <recommendedName>
        <fullName evidence="3">Encoded protein</fullName>
    </recommendedName>
</protein>
<proteinExistence type="predicted"/>
<evidence type="ECO:0000313" key="2">
    <source>
        <dbReference type="Proteomes" id="UP000815325"/>
    </source>
</evidence>
<evidence type="ECO:0008006" key="3">
    <source>
        <dbReference type="Google" id="ProtNLM"/>
    </source>
</evidence>
<sequence>MQLHGSSTQLCRISMNNIHKRPRMWRTSGLSAVMGVVNGRKKITRIMLVRMENLHQRQL</sequence>
<gene>
    <name evidence="1" type="ORF">DUNSADRAFT_1178</name>
</gene>
<evidence type="ECO:0000313" key="1">
    <source>
        <dbReference type="EMBL" id="KAF5827186.1"/>
    </source>
</evidence>
<reference evidence="1" key="1">
    <citation type="submission" date="2017-08" db="EMBL/GenBank/DDBJ databases">
        <authorList>
            <person name="Polle J.E."/>
            <person name="Barry K."/>
            <person name="Cushman J."/>
            <person name="Schmutz J."/>
            <person name="Tran D."/>
            <person name="Hathwaick L.T."/>
            <person name="Yim W.C."/>
            <person name="Jenkins J."/>
            <person name="Mckie-Krisberg Z.M."/>
            <person name="Prochnik S."/>
            <person name="Lindquist E."/>
            <person name="Dockter R.B."/>
            <person name="Adam C."/>
            <person name="Molina H."/>
            <person name="Bunkerborg J."/>
            <person name="Jin E."/>
            <person name="Buchheim M."/>
            <person name="Magnuson J."/>
        </authorList>
    </citation>
    <scope>NUCLEOTIDE SEQUENCE</scope>
    <source>
        <strain evidence="1">CCAP 19/18</strain>
    </source>
</reference>
<organism evidence="1 2">
    <name type="scientific">Dunaliella salina</name>
    <name type="common">Green alga</name>
    <name type="synonym">Protococcus salinus</name>
    <dbReference type="NCBI Taxonomy" id="3046"/>
    <lineage>
        <taxon>Eukaryota</taxon>
        <taxon>Viridiplantae</taxon>
        <taxon>Chlorophyta</taxon>
        <taxon>core chlorophytes</taxon>
        <taxon>Chlorophyceae</taxon>
        <taxon>CS clade</taxon>
        <taxon>Chlamydomonadales</taxon>
        <taxon>Dunaliellaceae</taxon>
        <taxon>Dunaliella</taxon>
    </lineage>
</organism>
<comment type="caution">
    <text evidence="1">The sequence shown here is derived from an EMBL/GenBank/DDBJ whole genome shotgun (WGS) entry which is preliminary data.</text>
</comment>